<dbReference type="InterPro" id="IPR051162">
    <property type="entry name" value="T4SS_component"/>
</dbReference>
<dbReference type="InterPro" id="IPR018145">
    <property type="entry name" value="CagE_TrbE_VirB_cntrl_dom"/>
</dbReference>
<dbReference type="SUPFAM" id="SSF52540">
    <property type="entry name" value="P-loop containing nucleoside triphosphate hydrolases"/>
    <property type="match status" value="1"/>
</dbReference>
<dbReference type="Pfam" id="PF03135">
    <property type="entry name" value="CagE_TrbE_VirB"/>
    <property type="match status" value="1"/>
</dbReference>
<sequence>MITSDFWKKQGKNQPSHADFLPKMCQHVTPNFVWYKDGYLLFVIRMDGMPFDSVDDNVLFAEFSNLANTFAGLGKTLGDRLAVWTHVVRQKIDFNRNYHFQTTFCQQFSNKYLARFQKDDYFENVFYFSALIKSSNIDSAIKEAKELSEILLSALDPYDPTLLTVYQNQQGVMFSEVYEFISRLVNGCHERVPLSNVDAYQTIGNADLHFGTDIAEIRPKNGQKRQFSIHYDLKDFGLSKPKIFTSILTLPCAFTLTQSLIYVNSYKMQQEIRRHLDNLQAVNDQAILQQDELMVGQGLLTSGALMFGDYHAALVVYGDTAAQAAENGAKAYAAFMNAGGFRFTKASQSAPSTYFSQVPGSKDKPRSFPKTTQNLACTFGIHNYSCGKKEGNPIGDGSAIVPLQTVSKTIYNFNFHFSNLKEDNTDDKIAGHTLILGATGTGKTTLQCSLMAFTERFNPFMFVLDLDRGMEIFLRVLGGSYFALAEGEPTGLNPFQLPDTPANREFLYSLVAQCGADNEGNVTAEEEKQIQLAVDTTMDLDWEMRHFSHLLQQIPHDSDPNSLRIRLSRWCRSEGGRFAWCLDNPRNLFNPDDFGRIGFDLTDILKDNYPPTAPVLMYLFHLRNMMMDRVAEQDGILATIIEEFWYAAKFSATSDLMTKILKTDRKRGGWLVLVSQSPEDAINSSIFPVIVQQTPTKIYLPNPDAEFEGSYQRCNMTFKEFKELKKLSLASRTFLVKQSTQSAFAKLDLKGFNDEIAILSGSSDNVELLHRVMAEYGEDPEVWYEPFIEAIHQRREIKRRQREARLQAQFSAA</sequence>
<evidence type="ECO:0000259" key="2">
    <source>
        <dbReference type="Pfam" id="PF03135"/>
    </source>
</evidence>
<dbReference type="Gene3D" id="3.40.50.300">
    <property type="entry name" value="P-loop containing nucleotide triphosphate hydrolases"/>
    <property type="match status" value="1"/>
</dbReference>
<dbReference type="InterPro" id="IPR043964">
    <property type="entry name" value="P-loop_TraG"/>
</dbReference>
<comment type="caution">
    <text evidence="4">The sequence shown here is derived from an EMBL/GenBank/DDBJ whole genome shotgun (WGS) entry which is preliminary data.</text>
</comment>
<name>A0ABS1BRW7_9NEIS</name>
<dbReference type="PANTHER" id="PTHR30121:SF6">
    <property type="entry name" value="SLR6007 PROTEIN"/>
    <property type="match status" value="1"/>
</dbReference>
<accession>A0ABS1BRW7</accession>
<proteinExistence type="inferred from homology"/>
<dbReference type="Pfam" id="PF19044">
    <property type="entry name" value="P-loop_TraG"/>
    <property type="match status" value="1"/>
</dbReference>
<dbReference type="InterPro" id="IPR027417">
    <property type="entry name" value="P-loop_NTPase"/>
</dbReference>
<organism evidence="4 5">
    <name type="scientific">Kingella bonacorsii</name>
    <dbReference type="NCBI Taxonomy" id="2796361"/>
    <lineage>
        <taxon>Bacteria</taxon>
        <taxon>Pseudomonadati</taxon>
        <taxon>Pseudomonadota</taxon>
        <taxon>Betaproteobacteria</taxon>
        <taxon>Neisseriales</taxon>
        <taxon>Neisseriaceae</taxon>
        <taxon>Kingella</taxon>
    </lineage>
</organism>
<evidence type="ECO:0000259" key="3">
    <source>
        <dbReference type="Pfam" id="PF19044"/>
    </source>
</evidence>
<reference evidence="4 5" key="1">
    <citation type="journal article" date="2021" name="Pathogens">
        <title>Isolation and Characterization of Kingella bonacorsii sp. nov., A Novel Kingella Species Detected in a Stable Periodontitis Subject.</title>
        <authorList>
            <person name="Antezack A."/>
            <person name="Boxberger M."/>
            <person name="Rolland C."/>
            <person name="Monnet-Corti V."/>
            <person name="La Scola B."/>
        </authorList>
    </citation>
    <scope>NUCLEOTIDE SEQUENCE [LARGE SCALE GENOMIC DNA]</scope>
    <source>
        <strain evidence="4 5">Marseille-Q4569</strain>
    </source>
</reference>
<feature type="domain" description="CagE TrbE VirB component of type IV transporter system central" evidence="2">
    <location>
        <begin position="163"/>
        <end position="361"/>
    </location>
</feature>
<keyword evidence="5" id="KW-1185">Reference proteome</keyword>
<dbReference type="RefSeq" id="WP_200522071.1">
    <property type="nucleotide sequence ID" value="NZ_JAEHNZ010000002.1"/>
</dbReference>
<protein>
    <submittedName>
        <fullName evidence="4">Conjugal transfer protein</fullName>
    </submittedName>
</protein>
<gene>
    <name evidence="4" type="ORF">JDW22_04910</name>
</gene>
<evidence type="ECO:0000256" key="1">
    <source>
        <dbReference type="ARBA" id="ARBA00006512"/>
    </source>
</evidence>
<dbReference type="PANTHER" id="PTHR30121">
    <property type="entry name" value="UNCHARACTERIZED PROTEIN YJGR-RELATED"/>
    <property type="match status" value="1"/>
</dbReference>
<dbReference type="EMBL" id="JAEHNZ010000002">
    <property type="protein sequence ID" value="MBK0395939.1"/>
    <property type="molecule type" value="Genomic_DNA"/>
</dbReference>
<comment type="similarity">
    <text evidence="1">Belongs to the TrbE/VirB4 family.</text>
</comment>
<feature type="domain" description="TraG P-loop" evidence="3">
    <location>
        <begin position="433"/>
        <end position="701"/>
    </location>
</feature>
<evidence type="ECO:0000313" key="4">
    <source>
        <dbReference type="EMBL" id="MBK0395939.1"/>
    </source>
</evidence>
<evidence type="ECO:0000313" key="5">
    <source>
        <dbReference type="Proteomes" id="UP000614058"/>
    </source>
</evidence>
<dbReference type="Proteomes" id="UP000614058">
    <property type="component" value="Unassembled WGS sequence"/>
</dbReference>